<keyword evidence="11" id="KW-0418">Kinase</keyword>
<keyword evidence="7" id="KW-0812">Transmembrane</keyword>
<dbReference type="Gene3D" id="1.10.510.10">
    <property type="entry name" value="Transferase(Phosphotransferase) domain 1"/>
    <property type="match status" value="1"/>
</dbReference>
<sequence>MMEKPSGGRRLSTLLLILGTIIHLVSSNPNSETVNCIYNNKTNPYFHREEVPKRDLIQDSQGRLIVSGCNACFTLWNPQDDGSLLILGQGCWSSHEDCHESSCNDYALSDAPTKSKLCCCTADSCNGHIVPIDSSKNHTLVPYQESIIPLRVNDESPLPYPAVYLIFICIALILLSLICILLRVLFLFWKRSFHKSGSYHHHQYYYRSYFPSTTLESSKLLPHSPLSDLSKKILDDELEVHFDLGSSIEDGGFGTVAYSGIERSGRRRVLIKVPGSFEAYQNEARIYEALSPHKSILQLLYHTENYICRGVSLDHILNTISWNSLVSFLSSITDGVAHIHSDSQGYHPSRHQRGSVCHRNLSSDNIYVRSEDLSVCIGDFSRAVRVFGGNVLLGENHEEVPASNMSFNIGDPRYMAPEFLEGTLNFRDAESAFKQADVYSLGLLFWEISRRCEDLYQGSGVPEFEYPFQKETKGRSSISVESMKVLVSRYKSRPLFPSVWKDSNPAIQLLRETIEDSWDQDGEARLTAFCVFGKEYPNCFPFGKDTKKTKNNDLSPVNNSNNVFNNNSTYCGGPGEQNSSSQVVIKNDTVFHTNDFSKNDSKSSTGATTMSVRLTEVRASKNDNILSNQQPTLRLQPYQGRNPCKERNLNLSAPCSLTFDKVDEVSASLILNSSKDFLKTNEQSEGGGGNEDLPLGDDHHQMVVHRSPNTLIYSPASPIPYLQNILSESDNENINIHRDMHNEVDQRGEDDCPPGVSSSTTHYPIHLISKEDNKERKSHTALHLRWLESAKRKRKKNASHSHSDSQRSNIERTLLNDHNVNYNYTHVDEVLVQEEEHEEEESHYSYPIHDIVLTHGIPPHSVRKPIKMKITSRSPRIYDPSDARFYYAGEPEAPIMSFHLGSGNFQSVNLKQLDLLKLSKETFLCHYIGKVKNDDSITIGVTGCPGEPHVQVTLVSKSVTAQYMLDESSNVSEVIPSPWNQELTRTAVLFTNATASDEIFLKGVEKMATAASLECSDDCVIPSHHKMTIKIAYDSSLKAKVKNVLPWLSGVMTHTQAFLYDSSLPTKIDIEVIGTAKYYPQDTWRAETSIRRVSKYAKGDKVTDLYVFLCADSKLSGTVGVGYVGGLCDTNGYQVSINEWRKTEAETAKVVAHEMGHNMGMSHDFDSSHAGEGCTGIMDYGKTPDTWSSCSQKDFRNHYFGIKLSGKEHCLEVINEGPGPSICQERKYIGDGYCDDVNNNEACQFDGGDCCDNTNQLWDLYCKTCKCLSKDDKRCAKPEYVGDRYCDDENNNAGCGFDDGDCYYAALSHTKATFSALRDVPCLPERGLSAVVPSCRKLACKQLIVVFVLLILQFNRLIVKNRLTVNHFEELKECCVHYLRSKLTMGSVPSVVKVESINSAKKSGLLILTNQSMSSIPHKIFTVCERIRLLDLSGNCLLSIPPDIRNFRTLKSLFLNANQLTELPEEIGLLLHLESFSVSYNFLISLPGSLRKLIRLREFKASMNKLDQFPEQLLDLVHLNFVDLSHNRIQVLNDSVGLDRLAAVDVNLNENYLYRISEDLAASPRLRTLRLQNNRLTISSIPDKLLSDSQISLLLLEGNKFEMRDIQLKNGYENYYFISDKYYIVCTSGYRLIGRIIFSM</sequence>
<feature type="binding site" evidence="18">
    <location>
        <position position="1153"/>
    </location>
    <ligand>
        <name>Zn(2+)</name>
        <dbReference type="ChEBI" id="CHEBI:29105"/>
        <note>catalytic</note>
    </ligand>
</feature>
<dbReference type="GO" id="GO:0046872">
    <property type="term" value="F:metal ion binding"/>
    <property type="evidence" value="ECO:0007669"/>
    <property type="project" value="UniProtKB-KW"/>
</dbReference>
<keyword evidence="8" id="KW-0732">Signal</keyword>
<dbReference type="Gene3D" id="3.80.10.10">
    <property type="entry name" value="Ribonuclease Inhibitor"/>
    <property type="match status" value="1"/>
</dbReference>
<dbReference type="InterPro" id="IPR045860">
    <property type="entry name" value="Snake_toxin-like_sf"/>
</dbReference>
<dbReference type="Proteomes" id="UP000675881">
    <property type="component" value="Chromosome 1"/>
</dbReference>
<comment type="caution">
    <text evidence="18">Lacks conserved residue(s) required for the propagation of feature annotation.</text>
</comment>
<gene>
    <name evidence="19" type="ORF">LSAA_523</name>
</gene>
<dbReference type="InterPro" id="IPR024079">
    <property type="entry name" value="MetalloPept_cat_dom_sf"/>
</dbReference>
<dbReference type="PROSITE" id="PS51450">
    <property type="entry name" value="LRR"/>
    <property type="match status" value="1"/>
</dbReference>
<evidence type="ECO:0000256" key="8">
    <source>
        <dbReference type="ARBA" id="ARBA00022729"/>
    </source>
</evidence>
<keyword evidence="14" id="KW-0472">Membrane</keyword>
<dbReference type="Gene3D" id="2.10.60.10">
    <property type="entry name" value="CD59"/>
    <property type="match status" value="1"/>
</dbReference>
<keyword evidence="13" id="KW-1133">Transmembrane helix</keyword>
<dbReference type="GO" id="GO:0005024">
    <property type="term" value="F:transforming growth factor beta receptor activity"/>
    <property type="evidence" value="ECO:0007669"/>
    <property type="project" value="TreeGrafter"/>
</dbReference>
<evidence type="ECO:0000256" key="1">
    <source>
        <dbReference type="ARBA" id="ARBA00004479"/>
    </source>
</evidence>
<dbReference type="InterPro" id="IPR032675">
    <property type="entry name" value="LRR_dom_sf"/>
</dbReference>
<dbReference type="Gene3D" id="4.10.470.20">
    <property type="match status" value="1"/>
</dbReference>
<evidence type="ECO:0000256" key="11">
    <source>
        <dbReference type="ARBA" id="ARBA00022777"/>
    </source>
</evidence>
<dbReference type="GO" id="GO:0043235">
    <property type="term" value="C:receptor complex"/>
    <property type="evidence" value="ECO:0007669"/>
    <property type="project" value="TreeGrafter"/>
</dbReference>
<dbReference type="InterPro" id="IPR001611">
    <property type="entry name" value="Leu-rich_rpt"/>
</dbReference>
<dbReference type="Pfam" id="PF00069">
    <property type="entry name" value="Pkinase"/>
    <property type="match status" value="1"/>
</dbReference>
<organism evidence="19 20">
    <name type="scientific">Lepeophtheirus salmonis</name>
    <name type="common">Salmon louse</name>
    <name type="synonym">Caligus salmonis</name>
    <dbReference type="NCBI Taxonomy" id="72036"/>
    <lineage>
        <taxon>Eukaryota</taxon>
        <taxon>Metazoa</taxon>
        <taxon>Ecdysozoa</taxon>
        <taxon>Arthropoda</taxon>
        <taxon>Crustacea</taxon>
        <taxon>Multicrustacea</taxon>
        <taxon>Hexanauplia</taxon>
        <taxon>Copepoda</taxon>
        <taxon>Siphonostomatoida</taxon>
        <taxon>Caligidae</taxon>
        <taxon>Lepeophtheirus</taxon>
    </lineage>
</organism>
<feature type="binding site" evidence="18">
    <location>
        <position position="1157"/>
    </location>
    <ligand>
        <name>Zn(2+)</name>
        <dbReference type="ChEBI" id="CHEBI:29105"/>
        <note>catalytic</note>
    </ligand>
</feature>
<dbReference type="InterPro" id="IPR000333">
    <property type="entry name" value="TGFB_receptor"/>
</dbReference>
<dbReference type="SUPFAM" id="SSF55486">
    <property type="entry name" value="Metalloproteases ('zincins'), catalytic domain"/>
    <property type="match status" value="1"/>
</dbReference>
<dbReference type="GO" id="GO:0005524">
    <property type="term" value="F:ATP binding"/>
    <property type="evidence" value="ECO:0007669"/>
    <property type="project" value="UniProtKB-KW"/>
</dbReference>
<proteinExistence type="inferred from homology"/>
<dbReference type="SMART" id="SM00004">
    <property type="entry name" value="NL"/>
    <property type="match status" value="2"/>
</dbReference>
<keyword evidence="4" id="KW-0723">Serine/threonine-protein kinase</keyword>
<evidence type="ECO:0000256" key="2">
    <source>
        <dbReference type="ARBA" id="ARBA00009605"/>
    </source>
</evidence>
<dbReference type="GO" id="GO:0006508">
    <property type="term" value="P:proteolysis"/>
    <property type="evidence" value="ECO:0007669"/>
    <property type="project" value="InterPro"/>
</dbReference>
<evidence type="ECO:0000256" key="12">
    <source>
        <dbReference type="ARBA" id="ARBA00022840"/>
    </source>
</evidence>
<dbReference type="InterPro" id="IPR001590">
    <property type="entry name" value="Peptidase_M12B"/>
</dbReference>
<evidence type="ECO:0000256" key="7">
    <source>
        <dbReference type="ARBA" id="ARBA00022692"/>
    </source>
</evidence>
<keyword evidence="18" id="KW-0862">Zinc</keyword>
<dbReference type="SUPFAM" id="SSF57302">
    <property type="entry name" value="Snake toxin-like"/>
    <property type="match status" value="1"/>
</dbReference>
<evidence type="ECO:0000256" key="16">
    <source>
        <dbReference type="ARBA" id="ARBA00023170"/>
    </source>
</evidence>
<dbReference type="SMART" id="SM00369">
    <property type="entry name" value="LRR_TYP"/>
    <property type="match status" value="4"/>
</dbReference>
<name>A0A7R8CFK5_LEPSM</name>
<dbReference type="InterPro" id="IPR000719">
    <property type="entry name" value="Prot_kinase_dom"/>
</dbReference>
<dbReference type="GO" id="GO:0004222">
    <property type="term" value="F:metalloendopeptidase activity"/>
    <property type="evidence" value="ECO:0007669"/>
    <property type="project" value="InterPro"/>
</dbReference>
<dbReference type="PANTHER" id="PTHR23255">
    <property type="entry name" value="TRANSFORMING GROWTH FACTOR-BETA RECEPTOR TYPE I AND II"/>
    <property type="match status" value="1"/>
</dbReference>
<dbReference type="GO" id="GO:0005886">
    <property type="term" value="C:plasma membrane"/>
    <property type="evidence" value="ECO:0007669"/>
    <property type="project" value="TreeGrafter"/>
</dbReference>
<feature type="binding site" evidence="18">
    <location>
        <position position="1163"/>
    </location>
    <ligand>
        <name>Zn(2+)</name>
        <dbReference type="ChEBI" id="CHEBI:29105"/>
        <note>catalytic</note>
    </ligand>
</feature>
<dbReference type="CDD" id="cd23533">
    <property type="entry name" value="TFP_LU_ECD_BMPR2_like"/>
    <property type="match status" value="1"/>
</dbReference>
<dbReference type="PANTHER" id="PTHR23255:SF100">
    <property type="entry name" value="RECEPTOR PROTEIN SERINE_THREONINE KINASE"/>
    <property type="match status" value="1"/>
</dbReference>
<evidence type="ECO:0000256" key="3">
    <source>
        <dbReference type="ARBA" id="ARBA00012401"/>
    </source>
</evidence>
<evidence type="ECO:0000313" key="19">
    <source>
        <dbReference type="EMBL" id="CAF2766653.1"/>
    </source>
</evidence>
<keyword evidence="10" id="KW-0547">Nucleotide-binding</keyword>
<keyword evidence="12" id="KW-0067">ATP-binding</keyword>
<evidence type="ECO:0000256" key="18">
    <source>
        <dbReference type="PROSITE-ProRule" id="PRU00276"/>
    </source>
</evidence>
<dbReference type="PROSITE" id="PS50011">
    <property type="entry name" value="PROTEIN_KINASE_DOM"/>
    <property type="match status" value="1"/>
</dbReference>
<keyword evidence="15" id="KW-1015">Disulfide bond</keyword>
<evidence type="ECO:0000256" key="14">
    <source>
        <dbReference type="ARBA" id="ARBA00023136"/>
    </source>
</evidence>
<evidence type="ECO:0000256" key="13">
    <source>
        <dbReference type="ARBA" id="ARBA00022989"/>
    </source>
</evidence>
<dbReference type="Gene3D" id="3.40.390.10">
    <property type="entry name" value="Collagenase (Catalytic Domain)"/>
    <property type="match status" value="1"/>
</dbReference>
<dbReference type="SUPFAM" id="SSF52058">
    <property type="entry name" value="L domain-like"/>
    <property type="match status" value="1"/>
</dbReference>
<dbReference type="GO" id="GO:0030509">
    <property type="term" value="P:BMP signaling pathway"/>
    <property type="evidence" value="ECO:0007669"/>
    <property type="project" value="TreeGrafter"/>
</dbReference>
<comment type="subcellular location">
    <subcellularLocation>
        <location evidence="1">Membrane</location>
        <topology evidence="1">Single-pass type I membrane protein</topology>
    </subcellularLocation>
</comment>
<reference evidence="19" key="1">
    <citation type="submission" date="2021-02" db="EMBL/GenBank/DDBJ databases">
        <authorList>
            <person name="Bekaert M."/>
        </authorList>
    </citation>
    <scope>NUCLEOTIDE SEQUENCE</scope>
    <source>
        <strain evidence="19">IoA-00</strain>
    </source>
</reference>
<dbReference type="InterPro" id="IPR011009">
    <property type="entry name" value="Kinase-like_dom_sf"/>
</dbReference>
<evidence type="ECO:0000256" key="5">
    <source>
        <dbReference type="ARBA" id="ARBA00022614"/>
    </source>
</evidence>
<comment type="similarity">
    <text evidence="2">Belongs to the protein kinase superfamily. TKL Ser/Thr protein kinase family. TGFB receptor subfamily.</text>
</comment>
<evidence type="ECO:0000256" key="9">
    <source>
        <dbReference type="ARBA" id="ARBA00022737"/>
    </source>
</evidence>
<evidence type="ECO:0000256" key="10">
    <source>
        <dbReference type="ARBA" id="ARBA00022741"/>
    </source>
</evidence>
<dbReference type="InterPro" id="IPR003591">
    <property type="entry name" value="Leu-rich_rpt_typical-subtyp"/>
</dbReference>
<keyword evidence="5" id="KW-0433">Leucine-rich repeat</keyword>
<dbReference type="Pfam" id="PF13688">
    <property type="entry name" value="Reprolysin_5"/>
    <property type="match status" value="1"/>
</dbReference>
<keyword evidence="18" id="KW-0479">Metal-binding</keyword>
<evidence type="ECO:0000256" key="6">
    <source>
        <dbReference type="ARBA" id="ARBA00022679"/>
    </source>
</evidence>
<evidence type="ECO:0000313" key="20">
    <source>
        <dbReference type="Proteomes" id="UP000675881"/>
    </source>
</evidence>
<keyword evidence="20" id="KW-1185">Reference proteome</keyword>
<keyword evidence="9" id="KW-0677">Repeat</keyword>
<dbReference type="PROSITE" id="PS50215">
    <property type="entry name" value="ADAM_MEPRO"/>
    <property type="match status" value="1"/>
</dbReference>
<evidence type="ECO:0000256" key="15">
    <source>
        <dbReference type="ARBA" id="ARBA00023157"/>
    </source>
</evidence>
<dbReference type="InterPro" id="IPR000800">
    <property type="entry name" value="Notch_dom"/>
</dbReference>
<keyword evidence="6 19" id="KW-0808">Transferase</keyword>
<dbReference type="OrthoDB" id="6355805at2759"/>
<keyword evidence="16" id="KW-0675">Receptor</keyword>
<feature type="active site" evidence="18">
    <location>
        <position position="1154"/>
    </location>
</feature>
<keyword evidence="17" id="KW-0325">Glycoprotein</keyword>
<accession>A0A7R8CFK5</accession>
<dbReference type="EMBL" id="HG994580">
    <property type="protein sequence ID" value="CAF2766653.1"/>
    <property type="molecule type" value="Genomic_DNA"/>
</dbReference>
<protein>
    <recommendedName>
        <fullName evidence="3">receptor protein serine/threonine kinase</fullName>
        <ecNumber evidence="3">2.7.11.30</ecNumber>
    </recommendedName>
</protein>
<dbReference type="EC" id="2.7.11.30" evidence="3"/>
<evidence type="ECO:0000256" key="4">
    <source>
        <dbReference type="ARBA" id="ARBA00022527"/>
    </source>
</evidence>
<dbReference type="SUPFAM" id="SSF56112">
    <property type="entry name" value="Protein kinase-like (PK-like)"/>
    <property type="match status" value="1"/>
</dbReference>
<evidence type="ECO:0000256" key="17">
    <source>
        <dbReference type="ARBA" id="ARBA00023180"/>
    </source>
</evidence>